<gene>
    <name evidence="5" type="ORF">GRI94_04310</name>
    <name evidence="6" type="ORF">GRI94_18400</name>
</gene>
<accession>A0A845AX83</accession>
<dbReference type="Proteomes" id="UP000446786">
    <property type="component" value="Unassembled WGS sequence"/>
</dbReference>
<dbReference type="SUPFAM" id="SSF46785">
    <property type="entry name" value="Winged helix' DNA-binding domain"/>
    <property type="match status" value="1"/>
</dbReference>
<keyword evidence="7" id="KW-1185">Reference proteome</keyword>
<dbReference type="PANTHER" id="PTHR33204">
    <property type="entry name" value="TRANSCRIPTIONAL REGULATOR, MARR FAMILY"/>
    <property type="match status" value="1"/>
</dbReference>
<proteinExistence type="predicted"/>
<dbReference type="GO" id="GO:0003677">
    <property type="term" value="F:DNA binding"/>
    <property type="evidence" value="ECO:0007669"/>
    <property type="project" value="UniProtKB-KW"/>
</dbReference>
<dbReference type="RefSeq" id="WP_160778522.1">
    <property type="nucleotide sequence ID" value="NZ_BAAAZF010000001.1"/>
</dbReference>
<evidence type="ECO:0000256" key="1">
    <source>
        <dbReference type="ARBA" id="ARBA00023015"/>
    </source>
</evidence>
<dbReference type="PROSITE" id="PS51118">
    <property type="entry name" value="HTH_HXLR"/>
    <property type="match status" value="1"/>
</dbReference>
<reference evidence="6 7" key="1">
    <citation type="submission" date="2019-12" db="EMBL/GenBank/DDBJ databases">
        <title>Genomic-based taxomic classification of the family Erythrobacteraceae.</title>
        <authorList>
            <person name="Xu L."/>
        </authorList>
    </citation>
    <scope>NUCLEOTIDE SEQUENCE [LARGE SCALE GENOMIC DNA]</scope>
    <source>
        <strain evidence="6 7">JCM 16677</strain>
    </source>
</reference>
<comment type="caution">
    <text evidence="6">The sequence shown here is derived from an EMBL/GenBank/DDBJ whole genome shotgun (WGS) entry which is preliminary data.</text>
</comment>
<dbReference type="Pfam" id="PF01638">
    <property type="entry name" value="HxlR"/>
    <property type="match status" value="1"/>
</dbReference>
<dbReference type="InterPro" id="IPR036390">
    <property type="entry name" value="WH_DNA-bd_sf"/>
</dbReference>
<evidence type="ECO:0000259" key="4">
    <source>
        <dbReference type="PROSITE" id="PS51118"/>
    </source>
</evidence>
<dbReference type="InterPro" id="IPR036388">
    <property type="entry name" value="WH-like_DNA-bd_sf"/>
</dbReference>
<dbReference type="InterPro" id="IPR002577">
    <property type="entry name" value="HTH_HxlR"/>
</dbReference>
<dbReference type="OrthoDB" id="9782219at2"/>
<dbReference type="AlphaFoldDB" id="A0A845AX83"/>
<evidence type="ECO:0000256" key="2">
    <source>
        <dbReference type="ARBA" id="ARBA00023125"/>
    </source>
</evidence>
<dbReference type="PANTHER" id="PTHR33204:SF18">
    <property type="entry name" value="TRANSCRIPTIONAL REGULATORY PROTEIN"/>
    <property type="match status" value="1"/>
</dbReference>
<dbReference type="Gene3D" id="1.10.10.10">
    <property type="entry name" value="Winged helix-like DNA-binding domain superfamily/Winged helix DNA-binding domain"/>
    <property type="match status" value="1"/>
</dbReference>
<evidence type="ECO:0000313" key="5">
    <source>
        <dbReference type="EMBL" id="MXP31045.1"/>
    </source>
</evidence>
<protein>
    <submittedName>
        <fullName evidence="6">Transcriptional regulator</fullName>
    </submittedName>
</protein>
<name>A0A845AX83_9SPHN</name>
<dbReference type="EMBL" id="WTYE01000001">
    <property type="protein sequence ID" value="MXP33805.1"/>
    <property type="molecule type" value="Genomic_DNA"/>
</dbReference>
<feature type="domain" description="HTH hxlR-type" evidence="4">
    <location>
        <begin position="11"/>
        <end position="106"/>
    </location>
</feature>
<organism evidence="6 7">
    <name type="scientific">Parerythrobacter jejuensis</name>
    <dbReference type="NCBI Taxonomy" id="795812"/>
    <lineage>
        <taxon>Bacteria</taxon>
        <taxon>Pseudomonadati</taxon>
        <taxon>Pseudomonadota</taxon>
        <taxon>Alphaproteobacteria</taxon>
        <taxon>Sphingomonadales</taxon>
        <taxon>Erythrobacteraceae</taxon>
        <taxon>Parerythrobacter</taxon>
    </lineage>
</organism>
<keyword evidence="3" id="KW-0804">Transcription</keyword>
<evidence type="ECO:0000256" key="3">
    <source>
        <dbReference type="ARBA" id="ARBA00023163"/>
    </source>
</evidence>
<sequence>MKSYTPSRSPCPIGRASRVLGDRWAILIVREAFLGAERFEHFMDRLTVSRASLTSRLTMLVEAGVLQREPPTGKRALYRLTEAGRALEPVFGAMALWSGEHLFPEGQPPKSWDQA</sequence>
<evidence type="ECO:0000313" key="7">
    <source>
        <dbReference type="Proteomes" id="UP000446786"/>
    </source>
</evidence>
<keyword evidence="1" id="KW-0805">Transcription regulation</keyword>
<dbReference type="EMBL" id="WTYE01000001">
    <property type="protein sequence ID" value="MXP31045.1"/>
    <property type="molecule type" value="Genomic_DNA"/>
</dbReference>
<keyword evidence="2" id="KW-0238">DNA-binding</keyword>
<evidence type="ECO:0000313" key="6">
    <source>
        <dbReference type="EMBL" id="MXP33805.1"/>
    </source>
</evidence>